<dbReference type="InterPro" id="IPR013766">
    <property type="entry name" value="Thioredoxin_domain"/>
</dbReference>
<name>A0AAU0N083_9GAMM</name>
<sequence>MKWLWSLAKFLLLAAVVVSAVSWYHSRNMPKGAAPELAATDISGQPLNLQAMAAGGPVLIYFWATWCGYCRAVSPAVSELSEQHLIITIALQSGSAEEVAAYQQKHQLKFRTINDPTGALSNSWGLRVTPTMAIVDREGRISSVTSGMTSKWGLKARLWLAN</sequence>
<dbReference type="SUPFAM" id="SSF52833">
    <property type="entry name" value="Thioredoxin-like"/>
    <property type="match status" value="1"/>
</dbReference>
<dbReference type="Pfam" id="PF00578">
    <property type="entry name" value="AhpC-TSA"/>
    <property type="match status" value="1"/>
</dbReference>
<dbReference type="PROSITE" id="PS51352">
    <property type="entry name" value="THIOREDOXIN_2"/>
    <property type="match status" value="1"/>
</dbReference>
<dbReference type="AlphaFoldDB" id="A0AAU0N083"/>
<evidence type="ECO:0000313" key="4">
    <source>
        <dbReference type="Proteomes" id="UP001302477"/>
    </source>
</evidence>
<feature type="domain" description="Thioredoxin" evidence="2">
    <location>
        <begin position="28"/>
        <end position="162"/>
    </location>
</feature>
<dbReference type="PANTHER" id="PTHR42852:SF17">
    <property type="entry name" value="THIOREDOXIN-LIKE PROTEIN HI_1115"/>
    <property type="match status" value="1"/>
</dbReference>
<keyword evidence="1" id="KW-0676">Redox-active center</keyword>
<dbReference type="EMBL" id="CP137555">
    <property type="protein sequence ID" value="WOX06399.1"/>
    <property type="molecule type" value="Genomic_DNA"/>
</dbReference>
<organism evidence="3 4">
    <name type="scientific">Microbulbifer pacificus</name>
    <dbReference type="NCBI Taxonomy" id="407164"/>
    <lineage>
        <taxon>Bacteria</taxon>
        <taxon>Pseudomonadati</taxon>
        <taxon>Pseudomonadota</taxon>
        <taxon>Gammaproteobacteria</taxon>
        <taxon>Cellvibrionales</taxon>
        <taxon>Microbulbiferaceae</taxon>
        <taxon>Microbulbifer</taxon>
    </lineage>
</organism>
<dbReference type="PANTHER" id="PTHR42852">
    <property type="entry name" value="THIOL:DISULFIDE INTERCHANGE PROTEIN DSBE"/>
    <property type="match status" value="1"/>
</dbReference>
<dbReference type="InterPro" id="IPR050553">
    <property type="entry name" value="Thioredoxin_ResA/DsbE_sf"/>
</dbReference>
<evidence type="ECO:0000256" key="1">
    <source>
        <dbReference type="ARBA" id="ARBA00023284"/>
    </source>
</evidence>
<proteinExistence type="predicted"/>
<dbReference type="InterPro" id="IPR017937">
    <property type="entry name" value="Thioredoxin_CS"/>
</dbReference>
<dbReference type="RefSeq" id="WP_318954855.1">
    <property type="nucleotide sequence ID" value="NZ_CP137555.1"/>
</dbReference>
<evidence type="ECO:0000259" key="2">
    <source>
        <dbReference type="PROSITE" id="PS51352"/>
    </source>
</evidence>
<reference evidence="3 4" key="1">
    <citation type="submission" date="2023-10" db="EMBL/GenBank/DDBJ databases">
        <title>Description of Microbulbifer bruguierae sp. nov., isolated from the sediments of mangrove plant Bruguiera sexangula and comparative genomic analyses of the genus Microbulbifer.</title>
        <authorList>
            <person name="Long M."/>
        </authorList>
    </citation>
    <scope>NUCLEOTIDE SEQUENCE [LARGE SCALE GENOMIC DNA]</scope>
    <source>
        <strain evidence="3 4">SPO729</strain>
    </source>
</reference>
<evidence type="ECO:0000313" key="3">
    <source>
        <dbReference type="EMBL" id="WOX06399.1"/>
    </source>
</evidence>
<dbReference type="Proteomes" id="UP001302477">
    <property type="component" value="Chromosome"/>
</dbReference>
<dbReference type="KEGG" id="mpaf:R5R33_04520"/>
<dbReference type="InterPro" id="IPR036249">
    <property type="entry name" value="Thioredoxin-like_sf"/>
</dbReference>
<dbReference type="PROSITE" id="PS00194">
    <property type="entry name" value="THIOREDOXIN_1"/>
    <property type="match status" value="1"/>
</dbReference>
<gene>
    <name evidence="3" type="ORF">R5R33_04520</name>
</gene>
<dbReference type="CDD" id="cd03011">
    <property type="entry name" value="TlpA_like_ScsD_MtbDsbE"/>
    <property type="match status" value="1"/>
</dbReference>
<dbReference type="InterPro" id="IPR000866">
    <property type="entry name" value="AhpC/TSA"/>
</dbReference>
<dbReference type="GO" id="GO:0016209">
    <property type="term" value="F:antioxidant activity"/>
    <property type="evidence" value="ECO:0007669"/>
    <property type="project" value="InterPro"/>
</dbReference>
<protein>
    <submittedName>
        <fullName evidence="3">Protein disulfide oxidoreductase</fullName>
    </submittedName>
</protein>
<dbReference type="Gene3D" id="3.40.30.10">
    <property type="entry name" value="Glutaredoxin"/>
    <property type="match status" value="1"/>
</dbReference>
<accession>A0AAU0N083</accession>
<keyword evidence="4" id="KW-1185">Reference proteome</keyword>
<dbReference type="GO" id="GO:0015036">
    <property type="term" value="F:disulfide oxidoreductase activity"/>
    <property type="evidence" value="ECO:0007669"/>
    <property type="project" value="UniProtKB-ARBA"/>
</dbReference>